<feature type="domain" description="HTH rpiR-type" evidence="4">
    <location>
        <begin position="1"/>
        <end position="72"/>
    </location>
</feature>
<organism evidence="5 6">
    <name type="scientific">Alkalicoccobacillus gibsonii</name>
    <dbReference type="NCBI Taxonomy" id="79881"/>
    <lineage>
        <taxon>Bacteria</taxon>
        <taxon>Bacillati</taxon>
        <taxon>Bacillota</taxon>
        <taxon>Bacilli</taxon>
        <taxon>Bacillales</taxon>
        <taxon>Bacillaceae</taxon>
        <taxon>Alkalicoccobacillus</taxon>
    </lineage>
</organism>
<evidence type="ECO:0000256" key="1">
    <source>
        <dbReference type="ARBA" id="ARBA00023015"/>
    </source>
</evidence>
<comment type="caution">
    <text evidence="5">The sequence shown here is derived from an EMBL/GenBank/DDBJ whole genome shotgun (WGS) entry which is preliminary data.</text>
</comment>
<dbReference type="InterPro" id="IPR000281">
    <property type="entry name" value="HTH_RpiR"/>
</dbReference>
<gene>
    <name evidence="5" type="ORF">MKY91_18505</name>
</gene>
<dbReference type="SUPFAM" id="SSF46689">
    <property type="entry name" value="Homeodomain-like"/>
    <property type="match status" value="1"/>
</dbReference>
<dbReference type="InterPro" id="IPR036388">
    <property type="entry name" value="WH-like_DNA-bd_sf"/>
</dbReference>
<dbReference type="CDD" id="cd05013">
    <property type="entry name" value="SIS_RpiR"/>
    <property type="match status" value="1"/>
</dbReference>
<dbReference type="PROSITE" id="PS51071">
    <property type="entry name" value="HTH_RPIR"/>
    <property type="match status" value="1"/>
</dbReference>
<dbReference type="InterPro" id="IPR047640">
    <property type="entry name" value="RpiR-like"/>
</dbReference>
<keyword evidence="2" id="KW-0238">DNA-binding</keyword>
<evidence type="ECO:0000256" key="2">
    <source>
        <dbReference type="ARBA" id="ARBA00023125"/>
    </source>
</evidence>
<evidence type="ECO:0000313" key="6">
    <source>
        <dbReference type="Proteomes" id="UP001418796"/>
    </source>
</evidence>
<protein>
    <submittedName>
        <fullName evidence="5">MurR/RpiR family transcriptional regulator</fullName>
    </submittedName>
</protein>
<dbReference type="Pfam" id="PF01380">
    <property type="entry name" value="SIS"/>
    <property type="match status" value="1"/>
</dbReference>
<name>A0ABU9VML6_9BACI</name>
<dbReference type="InterPro" id="IPR001347">
    <property type="entry name" value="SIS_dom"/>
</dbReference>
<evidence type="ECO:0000256" key="3">
    <source>
        <dbReference type="ARBA" id="ARBA00023163"/>
    </source>
</evidence>
<dbReference type="PANTHER" id="PTHR30514">
    <property type="entry name" value="GLUCOKINASE"/>
    <property type="match status" value="1"/>
</dbReference>
<dbReference type="EMBL" id="JBCITK010000001">
    <property type="protein sequence ID" value="MEN0645156.1"/>
    <property type="molecule type" value="Genomic_DNA"/>
</dbReference>
<dbReference type="Pfam" id="PF01418">
    <property type="entry name" value="HTH_6"/>
    <property type="match status" value="1"/>
</dbReference>
<dbReference type="Gene3D" id="3.40.50.10490">
    <property type="entry name" value="Glucose-6-phosphate isomerase like protein, domain 1"/>
    <property type="match status" value="1"/>
</dbReference>
<proteinExistence type="predicted"/>
<evidence type="ECO:0000259" key="4">
    <source>
        <dbReference type="PROSITE" id="PS51071"/>
    </source>
</evidence>
<accession>A0ABU9VML6</accession>
<dbReference type="RefSeq" id="WP_343131754.1">
    <property type="nucleotide sequence ID" value="NZ_JBCITK010000001.1"/>
</dbReference>
<dbReference type="Gene3D" id="1.10.10.10">
    <property type="entry name" value="Winged helix-like DNA-binding domain superfamily/Winged helix DNA-binding domain"/>
    <property type="match status" value="1"/>
</dbReference>
<keyword evidence="3" id="KW-0804">Transcription</keyword>
<dbReference type="PANTHER" id="PTHR30514:SF18">
    <property type="entry name" value="RPIR-FAMILY TRANSCRIPTIONAL REGULATOR"/>
    <property type="match status" value="1"/>
</dbReference>
<sequence length="276" mass="30944">MVHFDAYTLTKSQQSVADYLSKNNHLIPYLTELEIARACSVSVATVSRFWEAVGYDNLKAFKRSYKNYEATITPAKKMEKAVAKHEDTYLSGMFQSSIGFLEETLKHISIEDFKNSVLAISQSPTVHIYSSGPADGLAMFLRFRLRRFNVDVTKLAQSGHEIYEDMIHIEPGDTIVLFGFVHFSPEIQVLLDYAATQSVTTILLTDLLVSPMINQATYVLYTERGEVGEFHSMVAPTALVESLVVAAGKEIGPNALEKLHELHTLRKTYSSKLPKK</sequence>
<dbReference type="InterPro" id="IPR009057">
    <property type="entry name" value="Homeodomain-like_sf"/>
</dbReference>
<dbReference type="Proteomes" id="UP001418796">
    <property type="component" value="Unassembled WGS sequence"/>
</dbReference>
<keyword evidence="1" id="KW-0805">Transcription regulation</keyword>
<dbReference type="InterPro" id="IPR046348">
    <property type="entry name" value="SIS_dom_sf"/>
</dbReference>
<evidence type="ECO:0000313" key="5">
    <source>
        <dbReference type="EMBL" id="MEN0645156.1"/>
    </source>
</evidence>
<reference evidence="5 6" key="1">
    <citation type="submission" date="2024-03" db="EMBL/GenBank/DDBJ databases">
        <title>Bacilli Hybrid Assemblies.</title>
        <authorList>
            <person name="Kovac J."/>
        </authorList>
    </citation>
    <scope>NUCLEOTIDE SEQUENCE [LARGE SCALE GENOMIC DNA]</scope>
    <source>
        <strain evidence="5 6">FSL R7-0666</strain>
    </source>
</reference>
<dbReference type="SUPFAM" id="SSF53697">
    <property type="entry name" value="SIS domain"/>
    <property type="match status" value="1"/>
</dbReference>
<dbReference type="InterPro" id="IPR035472">
    <property type="entry name" value="RpiR-like_SIS"/>
</dbReference>
<keyword evidence="6" id="KW-1185">Reference proteome</keyword>